<dbReference type="RefSeq" id="WP_338529379.1">
    <property type="nucleotide sequence ID" value="NZ_CP030941.1"/>
</dbReference>
<dbReference type="PANTHER" id="PTHR36838">
    <property type="entry name" value="AUXIN EFFLUX CARRIER FAMILY PROTEIN"/>
    <property type="match status" value="1"/>
</dbReference>
<dbReference type="EMBL" id="CP030941">
    <property type="protein sequence ID" value="UUP17006.1"/>
    <property type="molecule type" value="Genomic_DNA"/>
</dbReference>
<proteinExistence type="predicted"/>
<keyword evidence="3" id="KW-1003">Cell membrane</keyword>
<feature type="transmembrane region" description="Helical" evidence="7">
    <location>
        <begin position="62"/>
        <end position="83"/>
    </location>
</feature>
<keyword evidence="4 7" id="KW-0812">Transmembrane</keyword>
<organism evidence="8 9">
    <name type="scientific">Nitratireductor thuwali</name>
    <dbReference type="NCBI Taxonomy" id="2267699"/>
    <lineage>
        <taxon>Bacteria</taxon>
        <taxon>Pseudomonadati</taxon>
        <taxon>Pseudomonadota</taxon>
        <taxon>Alphaproteobacteria</taxon>
        <taxon>Hyphomicrobiales</taxon>
        <taxon>Phyllobacteriaceae</taxon>
        <taxon>Nitratireductor</taxon>
    </lineage>
</organism>
<evidence type="ECO:0000256" key="3">
    <source>
        <dbReference type="ARBA" id="ARBA00022475"/>
    </source>
</evidence>
<keyword evidence="9" id="KW-1185">Reference proteome</keyword>
<comment type="subcellular location">
    <subcellularLocation>
        <location evidence="1">Membrane</location>
        <topology evidence="1">Multi-pass membrane protein</topology>
    </subcellularLocation>
</comment>
<protein>
    <recommendedName>
        <fullName evidence="10">AEC family transporter</fullName>
    </recommendedName>
</protein>
<gene>
    <name evidence="8" type="ORF">NTH_01456</name>
</gene>
<evidence type="ECO:0000256" key="5">
    <source>
        <dbReference type="ARBA" id="ARBA00022989"/>
    </source>
</evidence>
<evidence type="ECO:0000256" key="4">
    <source>
        <dbReference type="ARBA" id="ARBA00022692"/>
    </source>
</evidence>
<evidence type="ECO:0000256" key="6">
    <source>
        <dbReference type="ARBA" id="ARBA00023136"/>
    </source>
</evidence>
<keyword evidence="2" id="KW-0813">Transport</keyword>
<feature type="transmembrane region" description="Helical" evidence="7">
    <location>
        <begin position="166"/>
        <end position="187"/>
    </location>
</feature>
<feature type="transmembrane region" description="Helical" evidence="7">
    <location>
        <begin position="37"/>
        <end position="56"/>
    </location>
</feature>
<feature type="transmembrane region" description="Helical" evidence="7">
    <location>
        <begin position="228"/>
        <end position="250"/>
    </location>
</feature>
<accession>A0ABY5MMA3</accession>
<evidence type="ECO:0000313" key="8">
    <source>
        <dbReference type="EMBL" id="UUP17006.1"/>
    </source>
</evidence>
<dbReference type="PANTHER" id="PTHR36838:SF1">
    <property type="entry name" value="SLR1864 PROTEIN"/>
    <property type="match status" value="1"/>
</dbReference>
<evidence type="ECO:0000256" key="7">
    <source>
        <dbReference type="SAM" id="Phobius"/>
    </source>
</evidence>
<dbReference type="Pfam" id="PF03547">
    <property type="entry name" value="Mem_trans"/>
    <property type="match status" value="2"/>
</dbReference>
<evidence type="ECO:0008006" key="10">
    <source>
        <dbReference type="Google" id="ProtNLM"/>
    </source>
</evidence>
<sequence length="314" mass="32091">MALLPSILPLFAVIIVGFVAIRSGYVAAKQIKPVSDFVVKIALPALIFNALTTVPLAEAVSWSFILAYAGGSLLVFVIGMLAARRFLGMETGHSAIAGLGMANSNSAFMGYPIALTVVGAPAGALLAQCMLIENLTLIPLAMAIADSARAGGGDGWRPALAQSGRNALRNPIVLAMFAAVLVTVVGVPVPDVASSAIEMLARIAAPIALFVIGGTIASLPLAGVYRRVSLVVAGKLLLHPLIIFAALSLAPGISQTTLIGGVIFASVPMLSIYPLLGQRSGMALVTATALLVATILSFASVPAAITIVQYLQTP</sequence>
<feature type="transmembrane region" description="Helical" evidence="7">
    <location>
        <begin position="283"/>
        <end position="311"/>
    </location>
</feature>
<dbReference type="InterPro" id="IPR004776">
    <property type="entry name" value="Mem_transp_PIN-like"/>
</dbReference>
<evidence type="ECO:0000256" key="2">
    <source>
        <dbReference type="ARBA" id="ARBA00022448"/>
    </source>
</evidence>
<feature type="transmembrane region" description="Helical" evidence="7">
    <location>
        <begin position="256"/>
        <end position="276"/>
    </location>
</feature>
<keyword evidence="5 7" id="KW-1133">Transmembrane helix</keyword>
<feature type="transmembrane region" description="Helical" evidence="7">
    <location>
        <begin position="199"/>
        <end position="221"/>
    </location>
</feature>
<keyword evidence="6 7" id="KW-0472">Membrane</keyword>
<dbReference type="Proteomes" id="UP001342418">
    <property type="component" value="Chromosome"/>
</dbReference>
<evidence type="ECO:0000313" key="9">
    <source>
        <dbReference type="Proteomes" id="UP001342418"/>
    </source>
</evidence>
<feature type="transmembrane region" description="Helical" evidence="7">
    <location>
        <begin position="6"/>
        <end position="25"/>
    </location>
</feature>
<reference evidence="8 9" key="1">
    <citation type="submission" date="2018-07" db="EMBL/GenBank/DDBJ databases">
        <title>Genome sequence of Nitratireductor thuwali#1536.</title>
        <authorList>
            <person name="Michoud G."/>
            <person name="Merlino G."/>
            <person name="Sefrji F.O."/>
            <person name="Daffonchio D."/>
        </authorList>
    </citation>
    <scope>NUCLEOTIDE SEQUENCE [LARGE SCALE GENOMIC DNA]</scope>
    <source>
        <strain evidence="9">Nit1536</strain>
    </source>
</reference>
<evidence type="ECO:0000256" key="1">
    <source>
        <dbReference type="ARBA" id="ARBA00004141"/>
    </source>
</evidence>
<name>A0ABY5MMA3_9HYPH</name>